<gene>
    <name evidence="1" type="ORF">Tci_041065</name>
</gene>
<dbReference type="EMBL" id="BKCJ010005870">
    <property type="protein sequence ID" value="GEU69087.1"/>
    <property type="molecule type" value="Genomic_DNA"/>
</dbReference>
<sequence length="398" mass="44587">MGLESTSQQPKKLSSASNVHFEVKDGIINSNNGIALLESKNDPYHHILQFLLKSCISAALTKQPSAYYSKYLREFWYITEADITTNSIAFTLSNFDKPLSFNLYVFSTIIGLKRSENFISLPPKETVKAGLATLGLIDENDTTISSTNLLITHSKAPVDKKIKKKRIPPSSKPKTSKVVRFLSLVIKHLLGKAYINENLKTFKPHQITSSTFKPTFENEVLLTDHMCNVAELSPEPIKSLIQPYGDVNTDYLVDKSLSETSVQLITHSKAPVDKKIKKKRIPPSSKPKTSKVQEIIVEKAKHVVEEDDLDKGIDSSILSMGNVRLKDVFVNNEENLFDTESKIKVVKRFQPQPNDEDQIVFLGPVADKLKEFVPDLVVEALKATLPKLILEILKNAMP</sequence>
<accession>A0A6L2M787</accession>
<name>A0A6L2M787_TANCI</name>
<comment type="caution">
    <text evidence="1">The sequence shown here is derived from an EMBL/GenBank/DDBJ whole genome shotgun (WGS) entry which is preliminary data.</text>
</comment>
<proteinExistence type="predicted"/>
<evidence type="ECO:0000313" key="1">
    <source>
        <dbReference type="EMBL" id="GEU69087.1"/>
    </source>
</evidence>
<dbReference type="AlphaFoldDB" id="A0A6L2M787"/>
<organism evidence="1">
    <name type="scientific">Tanacetum cinerariifolium</name>
    <name type="common">Dalmatian daisy</name>
    <name type="synonym">Chrysanthemum cinerariifolium</name>
    <dbReference type="NCBI Taxonomy" id="118510"/>
    <lineage>
        <taxon>Eukaryota</taxon>
        <taxon>Viridiplantae</taxon>
        <taxon>Streptophyta</taxon>
        <taxon>Embryophyta</taxon>
        <taxon>Tracheophyta</taxon>
        <taxon>Spermatophyta</taxon>
        <taxon>Magnoliopsida</taxon>
        <taxon>eudicotyledons</taxon>
        <taxon>Gunneridae</taxon>
        <taxon>Pentapetalae</taxon>
        <taxon>asterids</taxon>
        <taxon>campanulids</taxon>
        <taxon>Asterales</taxon>
        <taxon>Asteraceae</taxon>
        <taxon>Asteroideae</taxon>
        <taxon>Anthemideae</taxon>
        <taxon>Anthemidinae</taxon>
        <taxon>Tanacetum</taxon>
    </lineage>
</organism>
<evidence type="ECO:0008006" key="2">
    <source>
        <dbReference type="Google" id="ProtNLM"/>
    </source>
</evidence>
<reference evidence="1" key="1">
    <citation type="journal article" date="2019" name="Sci. Rep.">
        <title>Draft genome of Tanacetum cinerariifolium, the natural source of mosquito coil.</title>
        <authorList>
            <person name="Yamashiro T."/>
            <person name="Shiraishi A."/>
            <person name="Satake H."/>
            <person name="Nakayama K."/>
        </authorList>
    </citation>
    <scope>NUCLEOTIDE SEQUENCE</scope>
</reference>
<protein>
    <recommendedName>
        <fullName evidence="2">Retrovirus-related Pol polyprotein from transposon TNT 1-94</fullName>
    </recommendedName>
</protein>